<dbReference type="Pfam" id="PF17921">
    <property type="entry name" value="Integrase_H2C2"/>
    <property type="match status" value="1"/>
</dbReference>
<dbReference type="GO" id="GO:0003964">
    <property type="term" value="F:RNA-directed DNA polymerase activity"/>
    <property type="evidence" value="ECO:0007669"/>
    <property type="project" value="UniProtKB-KW"/>
</dbReference>
<evidence type="ECO:0000256" key="4">
    <source>
        <dbReference type="ARBA" id="ARBA00022695"/>
    </source>
</evidence>
<dbReference type="InterPro" id="IPR043502">
    <property type="entry name" value="DNA/RNA_pol_sf"/>
</dbReference>
<dbReference type="InterPro" id="IPR041588">
    <property type="entry name" value="Integrase_H2C2"/>
</dbReference>
<proteinExistence type="predicted"/>
<keyword evidence="9" id="KW-0812">Transmembrane</keyword>
<dbReference type="FunFam" id="3.10.20.370:FF:000001">
    <property type="entry name" value="Retrovirus-related Pol polyprotein from transposon 17.6-like protein"/>
    <property type="match status" value="1"/>
</dbReference>
<dbReference type="PANTHER" id="PTHR37984">
    <property type="entry name" value="PROTEIN CBG26694"/>
    <property type="match status" value="1"/>
</dbReference>
<evidence type="ECO:0000256" key="9">
    <source>
        <dbReference type="SAM" id="Phobius"/>
    </source>
</evidence>
<comment type="caution">
    <text evidence="12">The sequence shown here is derived from an EMBL/GenBank/DDBJ whole genome shotgun (WGS) entry which is preliminary data.</text>
</comment>
<dbReference type="PROSITE" id="PS50994">
    <property type="entry name" value="INTEGRASE"/>
    <property type="match status" value="1"/>
</dbReference>
<evidence type="ECO:0000256" key="3">
    <source>
        <dbReference type="ARBA" id="ARBA00022679"/>
    </source>
</evidence>
<dbReference type="FunFam" id="3.30.70.270:FF:000026">
    <property type="entry name" value="Transposon Ty3-G Gag-Pol polyprotein"/>
    <property type="match status" value="1"/>
</dbReference>
<sequence length="1272" mass="147181">MLEQGIIRPSESAWSSPIWIVPKKVDASGKTKWRLVVDFRKLNEKTISDKYPIPNISDVLDKLGNCQYFTTLDLASGFYQVEMNPSDIPKTAFNVEHGHFEFLRMPMGLKNSPSTFQRVMDNVLRDLQNTVCLVYLDDIIVFSTSLQEHMVNLEKVFQKLRESNFKIQMDKSEFLKLETAYLGHIISKDGIKPNPSKISAIEKYPLPKTAKEIKQFLGLIGYYRKFIPDFARITKPLTQCLKKGRKITLDTDYINCFEKCKTLLTNDPILQYPDFNKEFILTTDASNVAIGAILSQGPIGSDKPVCYASRTLNESEVNYSTIEKELLAIVWATKYFRPYLFGRTFKILTDHKPLQWVMNLKEPNSRLTRSSSMNLVLTKVEVENIKEYLQQQEIIKNYHEGKTNHRGINESFLALSKRYYWPKMREHITKYINECTICGQAKYDRKPLKPQFNIVPPATKPFEIIHMDMFTVHNEKYLTFIDVFSKYAQAYHLRDGTALSILQSLLTFCTHHGLPLSIVTDNGTEFTNQLFTEFVQLHKINHHRTLAHCPNDNGNIERFHSTILEHLRILKLQKKDEHVVNLMPYAILGYNSSVHSFTKCRPYDIVNGHFNPRDPIDIDLTKHLLQQYILTHRDRMNTVYEIINEHSFSERSALINNRNKSREPEVEYQPNQQVFVSNPLASRQKLAPRYTHDHVLADLPIHIYTTLKLLTVLTVLTIEAQEIKLEYLEDGPGLLPFRLGPTTLITHYHTFLQYVKLDDIRDKVTLLQVQLQNYKNRLDNDTNLLYELQMDYLSSKLDKVLLQLNSLEPSRTKRGLVDGLGSVIKSVTGNLDYLDAAKYNNAIKVLKDNQDRIESEFNSHISISKEWMLQHNSVISQIIENENKINSTLIQLLDRAAYKDSSLIKYAKFAQLLTILTENIDDMLNELNRIENILAFSRASSTHHSTLSVTVIKSMLVRLRQIYDKEHVLNLETREYYDIIKSGYYFTENQIVIVLKFPVISKDTFDLFRLSIVPNKNHQSIIPPYPLIATNREKFVYMETECPKLSNRYLCEKETNTQIRTQSDCIQNLIINQSISKSCKITDIALSKEAMERLDDKHYTISFPQPTKVHTVCGREDITTLQGSYLATIPINCFLRTQEFTITNINDQVEGHPLKLMKIPMDINTKGNPAVPRISLNTINLKGLHAAQDQLMMQPPLHLREMDLPTLYHTTIPFYAVLSSIAIFAIIISVRYYYKTKKQEQIQNSTQHSYEKPEESEVKKALPATFSLKVLK</sequence>
<organism evidence="12 13">
    <name type="scientific">Parnassius mnemosyne</name>
    <name type="common">clouded apollo</name>
    <dbReference type="NCBI Taxonomy" id="213953"/>
    <lineage>
        <taxon>Eukaryota</taxon>
        <taxon>Metazoa</taxon>
        <taxon>Ecdysozoa</taxon>
        <taxon>Arthropoda</taxon>
        <taxon>Hexapoda</taxon>
        <taxon>Insecta</taxon>
        <taxon>Pterygota</taxon>
        <taxon>Neoptera</taxon>
        <taxon>Endopterygota</taxon>
        <taxon>Lepidoptera</taxon>
        <taxon>Glossata</taxon>
        <taxon>Ditrysia</taxon>
        <taxon>Papilionoidea</taxon>
        <taxon>Papilionidae</taxon>
        <taxon>Parnassiinae</taxon>
        <taxon>Parnassini</taxon>
        <taxon>Parnassius</taxon>
        <taxon>Driopa</taxon>
    </lineage>
</organism>
<dbReference type="InterPro" id="IPR001584">
    <property type="entry name" value="Integrase_cat-core"/>
</dbReference>
<dbReference type="SUPFAM" id="SSF53098">
    <property type="entry name" value="Ribonuclease H-like"/>
    <property type="match status" value="1"/>
</dbReference>
<dbReference type="Gene3D" id="3.30.420.10">
    <property type="entry name" value="Ribonuclease H-like superfamily/Ribonuclease H"/>
    <property type="match status" value="1"/>
</dbReference>
<keyword evidence="9" id="KW-0472">Membrane</keyword>
<name>A0AAV1LMA0_9NEOP</name>
<dbReference type="InterPro" id="IPR012337">
    <property type="entry name" value="RNaseH-like_sf"/>
</dbReference>
<dbReference type="InterPro" id="IPR036397">
    <property type="entry name" value="RNaseH_sf"/>
</dbReference>
<keyword evidence="4" id="KW-0548">Nucleotidyltransferase</keyword>
<keyword evidence="7" id="KW-0378">Hydrolase</keyword>
<dbReference type="InterPro" id="IPR050951">
    <property type="entry name" value="Retrovirus_Pol_polyprotein"/>
</dbReference>
<dbReference type="Gene3D" id="1.10.340.70">
    <property type="match status" value="1"/>
</dbReference>
<evidence type="ECO:0000256" key="8">
    <source>
        <dbReference type="ARBA" id="ARBA00022918"/>
    </source>
</evidence>
<dbReference type="Pfam" id="PF00665">
    <property type="entry name" value="rve"/>
    <property type="match status" value="1"/>
</dbReference>
<evidence type="ECO:0000313" key="12">
    <source>
        <dbReference type="EMBL" id="CAK1595437.1"/>
    </source>
</evidence>
<feature type="transmembrane region" description="Helical" evidence="9">
    <location>
        <begin position="1212"/>
        <end position="1234"/>
    </location>
</feature>
<dbReference type="GO" id="GO:0004519">
    <property type="term" value="F:endonuclease activity"/>
    <property type="evidence" value="ECO:0007669"/>
    <property type="project" value="UniProtKB-KW"/>
</dbReference>
<keyword evidence="3" id="KW-0808">Transferase</keyword>
<dbReference type="CDD" id="cd01647">
    <property type="entry name" value="RT_LTR"/>
    <property type="match status" value="1"/>
</dbReference>
<accession>A0AAV1LMA0</accession>
<dbReference type="EMBL" id="CAVLGL010000092">
    <property type="protein sequence ID" value="CAK1595437.1"/>
    <property type="molecule type" value="Genomic_DNA"/>
</dbReference>
<keyword evidence="8" id="KW-0695">RNA-directed DNA polymerase</keyword>
<dbReference type="GO" id="GO:0008233">
    <property type="term" value="F:peptidase activity"/>
    <property type="evidence" value="ECO:0007669"/>
    <property type="project" value="UniProtKB-KW"/>
</dbReference>
<dbReference type="PANTHER" id="PTHR37984:SF5">
    <property type="entry name" value="PROTEIN NYNRIN-LIKE"/>
    <property type="match status" value="1"/>
</dbReference>
<keyword evidence="13" id="KW-1185">Reference proteome</keyword>
<dbReference type="InterPro" id="IPR000477">
    <property type="entry name" value="RT_dom"/>
</dbReference>
<dbReference type="GO" id="GO:0006508">
    <property type="term" value="P:proteolysis"/>
    <property type="evidence" value="ECO:0007669"/>
    <property type="project" value="UniProtKB-KW"/>
</dbReference>
<dbReference type="InterPro" id="IPR041373">
    <property type="entry name" value="RT_RNaseH"/>
</dbReference>
<dbReference type="EC" id="2.7.7.49" evidence="1"/>
<dbReference type="AlphaFoldDB" id="A0AAV1LMA0"/>
<evidence type="ECO:0000256" key="5">
    <source>
        <dbReference type="ARBA" id="ARBA00022722"/>
    </source>
</evidence>
<feature type="domain" description="Reverse transcriptase" evidence="10">
    <location>
        <begin position="2"/>
        <end position="186"/>
    </location>
</feature>
<reference evidence="12 13" key="1">
    <citation type="submission" date="2023-11" db="EMBL/GenBank/DDBJ databases">
        <authorList>
            <person name="Hedman E."/>
            <person name="Englund M."/>
            <person name="Stromberg M."/>
            <person name="Nyberg Akerstrom W."/>
            <person name="Nylinder S."/>
            <person name="Jareborg N."/>
            <person name="Kallberg Y."/>
            <person name="Kronander E."/>
        </authorList>
    </citation>
    <scope>NUCLEOTIDE SEQUENCE [LARGE SCALE GENOMIC DNA]</scope>
</reference>
<evidence type="ECO:0000256" key="7">
    <source>
        <dbReference type="ARBA" id="ARBA00022801"/>
    </source>
</evidence>
<evidence type="ECO:0000259" key="10">
    <source>
        <dbReference type="PROSITE" id="PS50878"/>
    </source>
</evidence>
<dbReference type="PROSITE" id="PS50878">
    <property type="entry name" value="RT_POL"/>
    <property type="match status" value="1"/>
</dbReference>
<dbReference type="GO" id="GO:0042575">
    <property type="term" value="C:DNA polymerase complex"/>
    <property type="evidence" value="ECO:0007669"/>
    <property type="project" value="UniProtKB-ARBA"/>
</dbReference>
<keyword evidence="2" id="KW-0645">Protease</keyword>
<evidence type="ECO:0000256" key="1">
    <source>
        <dbReference type="ARBA" id="ARBA00012493"/>
    </source>
</evidence>
<evidence type="ECO:0000259" key="11">
    <source>
        <dbReference type="PROSITE" id="PS50994"/>
    </source>
</evidence>
<evidence type="ECO:0000256" key="6">
    <source>
        <dbReference type="ARBA" id="ARBA00022759"/>
    </source>
</evidence>
<dbReference type="InterPro" id="IPR043128">
    <property type="entry name" value="Rev_trsase/Diguanyl_cyclase"/>
</dbReference>
<dbReference type="Gene3D" id="3.10.10.10">
    <property type="entry name" value="HIV Type 1 Reverse Transcriptase, subunit A, domain 1"/>
    <property type="match status" value="1"/>
</dbReference>
<dbReference type="GO" id="GO:0003676">
    <property type="term" value="F:nucleic acid binding"/>
    <property type="evidence" value="ECO:0007669"/>
    <property type="project" value="InterPro"/>
</dbReference>
<dbReference type="GO" id="GO:0015074">
    <property type="term" value="P:DNA integration"/>
    <property type="evidence" value="ECO:0007669"/>
    <property type="project" value="InterPro"/>
</dbReference>
<dbReference type="Proteomes" id="UP001314205">
    <property type="component" value="Unassembled WGS sequence"/>
</dbReference>
<dbReference type="Pfam" id="PF00078">
    <property type="entry name" value="RVT_1"/>
    <property type="match status" value="1"/>
</dbReference>
<dbReference type="CDD" id="cd09274">
    <property type="entry name" value="RNase_HI_RT_Ty3"/>
    <property type="match status" value="1"/>
</dbReference>
<dbReference type="SUPFAM" id="SSF56672">
    <property type="entry name" value="DNA/RNA polymerases"/>
    <property type="match status" value="1"/>
</dbReference>
<evidence type="ECO:0000256" key="2">
    <source>
        <dbReference type="ARBA" id="ARBA00022670"/>
    </source>
</evidence>
<keyword evidence="5" id="KW-0540">Nuclease</keyword>
<protein>
    <recommendedName>
        <fullName evidence="1">RNA-directed DNA polymerase</fullName>
        <ecNumber evidence="1">2.7.7.49</ecNumber>
    </recommendedName>
</protein>
<feature type="domain" description="Integrase catalytic" evidence="11">
    <location>
        <begin position="457"/>
        <end position="610"/>
    </location>
</feature>
<keyword evidence="9" id="KW-1133">Transmembrane helix</keyword>
<evidence type="ECO:0000313" key="13">
    <source>
        <dbReference type="Proteomes" id="UP001314205"/>
    </source>
</evidence>
<dbReference type="Pfam" id="PF17917">
    <property type="entry name" value="RT_RNaseH"/>
    <property type="match status" value="1"/>
</dbReference>
<keyword evidence="6" id="KW-0255">Endonuclease</keyword>
<dbReference type="FunFam" id="3.10.10.10:FF:000007">
    <property type="entry name" value="Retrovirus-related Pol polyprotein from transposon 17.6-like Protein"/>
    <property type="match status" value="1"/>
</dbReference>
<gene>
    <name evidence="12" type="ORF">PARMNEM_LOCUS14917</name>
</gene>
<dbReference type="Gene3D" id="3.30.70.270">
    <property type="match status" value="2"/>
</dbReference>